<feature type="transmembrane region" description="Helical" evidence="2">
    <location>
        <begin position="115"/>
        <end position="137"/>
    </location>
</feature>
<organism evidence="3 4">
    <name type="scientific">Pararhodobacter zhoushanensis</name>
    <dbReference type="NCBI Taxonomy" id="2479545"/>
    <lineage>
        <taxon>Bacteria</taxon>
        <taxon>Pseudomonadati</taxon>
        <taxon>Pseudomonadota</taxon>
        <taxon>Alphaproteobacteria</taxon>
        <taxon>Rhodobacterales</taxon>
        <taxon>Paracoccaceae</taxon>
        <taxon>Pararhodobacter</taxon>
    </lineage>
</organism>
<accession>A0ABT3H1X6</accession>
<feature type="transmembrane region" description="Helical" evidence="2">
    <location>
        <begin position="64"/>
        <end position="88"/>
    </location>
</feature>
<keyword evidence="2" id="KW-0812">Transmembrane</keyword>
<keyword evidence="2" id="KW-1133">Transmembrane helix</keyword>
<reference evidence="3 4" key="1">
    <citation type="submission" date="2022-10" db="EMBL/GenBank/DDBJ databases">
        <title>Pararhodobacter sp. nov., isolated from marine algae.</title>
        <authorList>
            <person name="Choi B.J."/>
            <person name="Kim J.M."/>
            <person name="Lee J.K."/>
            <person name="Choi D.G."/>
            <person name="Jeon C.O."/>
        </authorList>
    </citation>
    <scope>NUCLEOTIDE SEQUENCE [LARGE SCALE GENOMIC DNA]</scope>
    <source>
        <strain evidence="3 4">ZQ420</strain>
    </source>
</reference>
<protein>
    <submittedName>
        <fullName evidence="3">DUF2254 domain-containing protein</fullName>
    </submittedName>
</protein>
<comment type="caution">
    <text evidence="3">The sequence shown here is derived from an EMBL/GenBank/DDBJ whole genome shotgun (WGS) entry which is preliminary data.</text>
</comment>
<feature type="compositionally biased region" description="Basic and acidic residues" evidence="1">
    <location>
        <begin position="396"/>
        <end position="408"/>
    </location>
</feature>
<sequence length="420" mass="44749">MRSASRHSASSPLFRLLLWLRRLGRALWLRVAGFAVLALLAVMAAHLAAPLVPAWLDDRIGAKAVLPVLEILASSMLAVSTFSLGIMVQSHRSAQQTTTPRVLTLMISDPLTQTVLGIFIGAFVYALTAFILFQAGFDRGAPLVLGVTLAVIGSVVFALIRWISYLTTMGTTGDALDRAEGQARKALKSHRRQPALGATPMGDDIVTPDVVTTLTARRSGILQVIDVKGLAECAQGPVWVLRRPGQAVLRGAPVLQVTGDGDPDALLSCLVIGDDRTFEQDPAYTLTVLSEIASRALSPAVNDPGTAIAVITRLERLLWDWSQADPREVIDHPEVYVRPWTAEEMVEAAFAPIARDGAGMLEVATQLLDALNALGEGGDDGLAAAARAMGQRARAHAEGGLRLDDDTQRLPGSGARTAVR</sequence>
<feature type="transmembrane region" description="Helical" evidence="2">
    <location>
        <begin position="143"/>
        <end position="163"/>
    </location>
</feature>
<dbReference type="InterPro" id="IPR018723">
    <property type="entry name" value="DUF2254_membrane"/>
</dbReference>
<evidence type="ECO:0000256" key="1">
    <source>
        <dbReference type="SAM" id="MobiDB-lite"/>
    </source>
</evidence>
<keyword evidence="4" id="KW-1185">Reference proteome</keyword>
<feature type="region of interest" description="Disordered" evidence="1">
    <location>
        <begin position="396"/>
        <end position="420"/>
    </location>
</feature>
<dbReference type="Pfam" id="PF10011">
    <property type="entry name" value="DUF2254"/>
    <property type="match status" value="1"/>
</dbReference>
<dbReference type="EMBL" id="JAPDFL010000001">
    <property type="protein sequence ID" value="MCW1933787.1"/>
    <property type="molecule type" value="Genomic_DNA"/>
</dbReference>
<dbReference type="Proteomes" id="UP001208938">
    <property type="component" value="Unassembled WGS sequence"/>
</dbReference>
<gene>
    <name evidence="3" type="ORF">OKW52_16370</name>
</gene>
<evidence type="ECO:0000256" key="2">
    <source>
        <dbReference type="SAM" id="Phobius"/>
    </source>
</evidence>
<keyword evidence="2" id="KW-0472">Membrane</keyword>
<evidence type="ECO:0000313" key="3">
    <source>
        <dbReference type="EMBL" id="MCW1933787.1"/>
    </source>
</evidence>
<evidence type="ECO:0000313" key="4">
    <source>
        <dbReference type="Proteomes" id="UP001208938"/>
    </source>
</evidence>
<dbReference type="RefSeq" id="WP_264506661.1">
    <property type="nucleotide sequence ID" value="NZ_JAPDFL010000001.1"/>
</dbReference>
<proteinExistence type="predicted"/>
<feature type="transmembrane region" description="Helical" evidence="2">
    <location>
        <begin position="27"/>
        <end position="52"/>
    </location>
</feature>
<name>A0ABT3H1X6_9RHOB</name>